<dbReference type="OrthoDB" id="1862659at2"/>
<dbReference type="PROSITE" id="PS51272">
    <property type="entry name" value="SLH"/>
    <property type="match status" value="1"/>
</dbReference>
<dbReference type="InterPro" id="IPR001119">
    <property type="entry name" value="SLH_dom"/>
</dbReference>
<feature type="chain" id="PRO_5038924194" description="SLH domain-containing protein" evidence="2">
    <location>
        <begin position="20"/>
        <end position="381"/>
    </location>
</feature>
<sequence length="381" mass="40702">MKKRVIAVVAASAATLCTAVTIAVGGTAGDPMLSKSYIDGAYTVQTISKAEEKITLRHDTLYQSAEETLKAKNDDYLTRGGLVTGDGTYQAAFSDLRVKEGDTVRIETGSGFLLLAGDVELSCTGNKTIDLSNGWEKGNGALTAGRRYLVVEDTVAVLTVTSPTAVLSLEGYYTLTESSATDYNALADGLKALGLFKGSDTGYGSGYDLEAKPTRIQALIMFLRLIGEEQAALSTTAACPFTDVPAWCQPYVAYAYKQGLTKGVDDAAMLFGTADYVTAGQYVTFILRALGYQDSGDTPDFAWDTALQRGMDLGILTAGEYKMLMEEPFLRAQVAYLSYFALDHTYKDRAETLQTQLTTSGVLDAADVAAVRGGIDVSRLT</sequence>
<feature type="domain" description="SLH" evidence="3">
    <location>
        <begin position="235"/>
        <end position="300"/>
    </location>
</feature>
<protein>
    <recommendedName>
        <fullName evidence="3">SLH domain-containing protein</fullName>
    </recommendedName>
</protein>
<evidence type="ECO:0000259" key="3">
    <source>
        <dbReference type="PROSITE" id="PS51272"/>
    </source>
</evidence>
<comment type="caution">
    <text evidence="4">The sequence shown here is derived from an EMBL/GenBank/DDBJ whole genome shotgun (WGS) entry which is preliminary data.</text>
</comment>
<dbReference type="AlphaFoldDB" id="A0A2U1CEI1"/>
<dbReference type="EMBL" id="QEKK01000002">
    <property type="protein sequence ID" value="PVY59333.1"/>
    <property type="molecule type" value="Genomic_DNA"/>
</dbReference>
<dbReference type="GeneID" id="93229442"/>
<evidence type="ECO:0000313" key="5">
    <source>
        <dbReference type="Proteomes" id="UP000245778"/>
    </source>
</evidence>
<organism evidence="4 5">
    <name type="scientific">Intestinimonas butyriciproducens</name>
    <dbReference type="NCBI Taxonomy" id="1297617"/>
    <lineage>
        <taxon>Bacteria</taxon>
        <taxon>Bacillati</taxon>
        <taxon>Bacillota</taxon>
        <taxon>Clostridia</taxon>
        <taxon>Eubacteriales</taxon>
        <taxon>Intestinimonas</taxon>
    </lineage>
</organism>
<dbReference type="RefSeq" id="WP_075703747.1">
    <property type="nucleotide sequence ID" value="NZ_CAUFHD010000007.1"/>
</dbReference>
<dbReference type="Proteomes" id="UP000245778">
    <property type="component" value="Unassembled WGS sequence"/>
</dbReference>
<evidence type="ECO:0000256" key="1">
    <source>
        <dbReference type="ARBA" id="ARBA00022737"/>
    </source>
</evidence>
<name>A0A2U1CEI1_9FIRM</name>
<feature type="signal peptide" evidence="2">
    <location>
        <begin position="1"/>
        <end position="19"/>
    </location>
</feature>
<gene>
    <name evidence="4" type="ORF">C7373_102318</name>
</gene>
<proteinExistence type="predicted"/>
<evidence type="ECO:0000256" key="2">
    <source>
        <dbReference type="SAM" id="SignalP"/>
    </source>
</evidence>
<keyword evidence="2" id="KW-0732">Signal</keyword>
<reference evidence="4 5" key="1">
    <citation type="submission" date="2018-04" db="EMBL/GenBank/DDBJ databases">
        <title>Genomic Encyclopedia of Type Strains, Phase IV (KMG-IV): sequencing the most valuable type-strain genomes for metagenomic binning, comparative biology and taxonomic classification.</title>
        <authorList>
            <person name="Goeker M."/>
        </authorList>
    </citation>
    <scope>NUCLEOTIDE SEQUENCE [LARGE SCALE GENOMIC DNA]</scope>
    <source>
        <strain evidence="4 5">DSM 26588</strain>
    </source>
</reference>
<keyword evidence="1" id="KW-0677">Repeat</keyword>
<evidence type="ECO:0000313" key="4">
    <source>
        <dbReference type="EMBL" id="PVY59333.1"/>
    </source>
</evidence>
<accession>A0A2U1CEI1</accession>